<evidence type="ECO:0000256" key="1">
    <source>
        <dbReference type="SAM" id="Phobius"/>
    </source>
</evidence>
<keyword evidence="3" id="KW-1185">Reference proteome</keyword>
<organism evidence="2 3">
    <name type="scientific">Marinobacter fuscus</name>
    <dbReference type="NCBI Taxonomy" id="2109942"/>
    <lineage>
        <taxon>Bacteria</taxon>
        <taxon>Pseudomonadati</taxon>
        <taxon>Pseudomonadota</taxon>
        <taxon>Gammaproteobacteria</taxon>
        <taxon>Pseudomonadales</taxon>
        <taxon>Marinobacteraceae</taxon>
        <taxon>Marinobacter</taxon>
    </lineage>
</organism>
<sequence>MQKHHYPQVFNGLYRAALILLLITFVTGCAGPSLEDYSEQTPALVPSEFFQGELSARGAVKDYSGTVIRTFDASIQASWDTNGVGTLDEVFRFNDGEVQTRVWTLTPRAQGYHATAGDVADPGIMRWQGNAIHMNYVLRVAYGDGTIDVTMDDWMYLVTPDTLINQTTMSKWGVDVGEVVLVIQKLESGQGPQD</sequence>
<dbReference type="InterPro" id="IPR024409">
    <property type="entry name" value="DUF3833"/>
</dbReference>
<comment type="caution">
    <text evidence="2">The sequence shown here is derived from an EMBL/GenBank/DDBJ whole genome shotgun (WGS) entry which is preliminary data.</text>
</comment>
<proteinExistence type="predicted"/>
<reference evidence="2 3" key="1">
    <citation type="submission" date="2018-03" db="EMBL/GenBank/DDBJ databases">
        <title>Marinobacter brunus sp. nov., a marine bacterium of Gamma-proteobacteria isolated from the surface seawater of the South China Sea.</title>
        <authorList>
            <person name="Cheng H."/>
            <person name="Wu Y.-H."/>
            <person name="Xamxidin M."/>
            <person name="Xu X.-W."/>
        </authorList>
    </citation>
    <scope>NUCLEOTIDE SEQUENCE [LARGE SCALE GENOMIC DNA]</scope>
    <source>
        <strain evidence="2 3">NH169-3</strain>
    </source>
</reference>
<evidence type="ECO:0000313" key="2">
    <source>
        <dbReference type="EMBL" id="PSF13577.1"/>
    </source>
</evidence>
<dbReference type="OrthoDB" id="5296954at2"/>
<dbReference type="PROSITE" id="PS51257">
    <property type="entry name" value="PROKAR_LIPOPROTEIN"/>
    <property type="match status" value="1"/>
</dbReference>
<keyword evidence="1" id="KW-0812">Transmembrane</keyword>
<dbReference type="EMBL" id="PXNP01000009">
    <property type="protein sequence ID" value="PSF13577.1"/>
    <property type="molecule type" value="Genomic_DNA"/>
</dbReference>
<dbReference type="Proteomes" id="UP000239866">
    <property type="component" value="Unassembled WGS sequence"/>
</dbReference>
<dbReference type="AlphaFoldDB" id="A0A2T1KU06"/>
<gene>
    <name evidence="2" type="ORF">C7H09_02960</name>
</gene>
<feature type="transmembrane region" description="Helical" evidence="1">
    <location>
        <begin position="12"/>
        <end position="34"/>
    </location>
</feature>
<protein>
    <submittedName>
        <fullName evidence="2">DUF3833 domain-containing protein</fullName>
    </submittedName>
</protein>
<keyword evidence="1" id="KW-1133">Transmembrane helix</keyword>
<keyword evidence="1" id="KW-0472">Membrane</keyword>
<evidence type="ECO:0000313" key="3">
    <source>
        <dbReference type="Proteomes" id="UP000239866"/>
    </source>
</evidence>
<accession>A0A2T1KU06</accession>
<name>A0A2T1KU06_9GAMM</name>
<dbReference type="RefSeq" id="WP_106761128.1">
    <property type="nucleotide sequence ID" value="NZ_PXNP01000009.1"/>
</dbReference>
<dbReference type="Pfam" id="PF12915">
    <property type="entry name" value="DUF3833"/>
    <property type="match status" value="1"/>
</dbReference>